<feature type="non-terminal residue" evidence="1">
    <location>
        <position position="1"/>
    </location>
</feature>
<sequence length="116" mass="13118">VGEAVARRRVLYVSRAHLKRHISTVLNFNVSVRFISQQVNMPLLRLLHQIGTMYQNVKDAQVELRGQTELAHRADGPASSSVSDFRENLVSVSSLDRDTQYSTLDSKWELLTAPEP</sequence>
<name>A0A1E1WUG8_PECGO</name>
<dbReference type="GO" id="GO:0098793">
    <property type="term" value="C:presynapse"/>
    <property type="evidence" value="ECO:0007669"/>
    <property type="project" value="GOC"/>
</dbReference>
<dbReference type="OrthoDB" id="10051416at2759"/>
<evidence type="ECO:0000313" key="1">
    <source>
        <dbReference type="EMBL" id="JAT90614.1"/>
    </source>
</evidence>
<protein>
    <submittedName>
        <fullName evidence="1">Uncharacterized protein</fullName>
    </submittedName>
</protein>
<dbReference type="EMBL" id="GDQN01000440">
    <property type="protein sequence ID" value="JAT90614.1"/>
    <property type="molecule type" value="Transcribed_RNA"/>
</dbReference>
<accession>A0A1E1WUG8</accession>
<organism evidence="1">
    <name type="scientific">Pectinophora gossypiella</name>
    <name type="common">Cotton pink bollworm</name>
    <name type="synonym">Depressaria gossypiella</name>
    <dbReference type="NCBI Taxonomy" id="13191"/>
    <lineage>
        <taxon>Eukaryota</taxon>
        <taxon>Metazoa</taxon>
        <taxon>Ecdysozoa</taxon>
        <taxon>Arthropoda</taxon>
        <taxon>Hexapoda</taxon>
        <taxon>Insecta</taxon>
        <taxon>Pterygota</taxon>
        <taxon>Neoptera</taxon>
        <taxon>Endopterygota</taxon>
        <taxon>Lepidoptera</taxon>
        <taxon>Glossata</taxon>
        <taxon>Ditrysia</taxon>
        <taxon>Gelechioidea</taxon>
        <taxon>Gelechiidae</taxon>
        <taxon>Apatetrinae</taxon>
        <taxon>Pectinophora</taxon>
    </lineage>
</organism>
<dbReference type="InterPro" id="IPR033616">
    <property type="entry name" value="BLTP1"/>
</dbReference>
<feature type="non-terminal residue" evidence="1">
    <location>
        <position position="116"/>
    </location>
</feature>
<reference evidence="1" key="1">
    <citation type="submission" date="2015-09" db="EMBL/GenBank/DDBJ databases">
        <title>De novo assembly of Pectinophora gossypiella (Pink Bollworm) gut transcriptome.</title>
        <authorList>
            <person name="Tassone E.E."/>
        </authorList>
    </citation>
    <scope>NUCLEOTIDE SEQUENCE</scope>
</reference>
<dbReference type="PANTHER" id="PTHR31640">
    <property type="entry name" value="TRANSMEMBRANE PROTEIN KIAA1109"/>
    <property type="match status" value="1"/>
</dbReference>
<proteinExistence type="predicted"/>
<dbReference type="GO" id="GO:0048488">
    <property type="term" value="P:synaptic vesicle endocytosis"/>
    <property type="evidence" value="ECO:0007669"/>
    <property type="project" value="TreeGrafter"/>
</dbReference>
<dbReference type="PANTHER" id="PTHR31640:SF1">
    <property type="entry name" value="BRIDGE-LIKE LIPID TRANSFER PROTEIN FAMILY MEMBER 1"/>
    <property type="match status" value="1"/>
</dbReference>
<dbReference type="AlphaFoldDB" id="A0A1E1WUG8"/>
<gene>
    <name evidence="1" type="ORF">g.18705</name>
</gene>